<dbReference type="Gene3D" id="3.15.10.30">
    <property type="entry name" value="Haemolymph juvenile hormone binding protein"/>
    <property type="match status" value="1"/>
</dbReference>
<evidence type="ECO:0000256" key="1">
    <source>
        <dbReference type="SAM" id="SignalP"/>
    </source>
</evidence>
<feature type="signal peptide" evidence="1">
    <location>
        <begin position="1"/>
        <end position="18"/>
    </location>
</feature>
<evidence type="ECO:0000313" key="2">
    <source>
        <dbReference type="EMBL" id="CAH2084591.1"/>
    </source>
</evidence>
<keyword evidence="1" id="KW-0732">Signal</keyword>
<dbReference type="SMART" id="SM00700">
    <property type="entry name" value="JHBP"/>
    <property type="match status" value="1"/>
</dbReference>
<dbReference type="Proteomes" id="UP001153954">
    <property type="component" value="Unassembled WGS sequence"/>
</dbReference>
<accession>A0AAU9TFU7</accession>
<proteinExistence type="predicted"/>
<dbReference type="PANTHER" id="PTHR11008">
    <property type="entry name" value="PROTEIN TAKEOUT-LIKE PROTEIN"/>
    <property type="match status" value="1"/>
</dbReference>
<reference evidence="2" key="1">
    <citation type="submission" date="2022-03" db="EMBL/GenBank/DDBJ databases">
        <authorList>
            <person name="Tunstrom K."/>
        </authorList>
    </citation>
    <scope>NUCLEOTIDE SEQUENCE</scope>
</reference>
<protein>
    <submittedName>
        <fullName evidence="2">Uncharacterized protein</fullName>
    </submittedName>
</protein>
<dbReference type="Pfam" id="PF06585">
    <property type="entry name" value="JHBP"/>
    <property type="match status" value="1"/>
</dbReference>
<dbReference type="PANTHER" id="PTHR11008:SF32">
    <property type="entry name" value="CIRCADIAN CLOCK-CONTROLLED PROTEIN DAYWAKE-RELATED"/>
    <property type="match status" value="1"/>
</dbReference>
<keyword evidence="3" id="KW-1185">Reference proteome</keyword>
<dbReference type="InterPro" id="IPR010562">
    <property type="entry name" value="Haemolymph_juvenile_hormone-bd"/>
</dbReference>
<sequence length="241" mass="27524">MFLFFPLTFLCFGTGAFSKSLFTPCKLTDLPCIENSLNTAIPQIFGGIPELGIESCDPYFNKNIQINVPNLKVQLFNNTIMGYKTGKLSNLRFNSDLTNLSVDINYPEGELKATGQYDMKGRIGTLPIEGNGDYEYIAGQFLLNLECEIEKVKRNDGKTQMILKNYKFVAKPLTKIIYNFKNLFNGREDLAEAVRKFARENWKAIAELVQDPIWDASFTEMFKNINKYLKNVTLEEVFINN</sequence>
<feature type="chain" id="PRO_5043908516" evidence="1">
    <location>
        <begin position="19"/>
        <end position="241"/>
    </location>
</feature>
<dbReference type="AlphaFoldDB" id="A0AAU9TFU7"/>
<name>A0AAU9TFU7_EUPED</name>
<evidence type="ECO:0000313" key="3">
    <source>
        <dbReference type="Proteomes" id="UP001153954"/>
    </source>
</evidence>
<dbReference type="EMBL" id="CAKOGL010000003">
    <property type="protein sequence ID" value="CAH2084591.1"/>
    <property type="molecule type" value="Genomic_DNA"/>
</dbReference>
<gene>
    <name evidence="2" type="ORF">EEDITHA_LOCUS1146</name>
</gene>
<dbReference type="InterPro" id="IPR038606">
    <property type="entry name" value="To_sf"/>
</dbReference>
<organism evidence="2 3">
    <name type="scientific">Euphydryas editha</name>
    <name type="common">Edith's checkerspot</name>
    <dbReference type="NCBI Taxonomy" id="104508"/>
    <lineage>
        <taxon>Eukaryota</taxon>
        <taxon>Metazoa</taxon>
        <taxon>Ecdysozoa</taxon>
        <taxon>Arthropoda</taxon>
        <taxon>Hexapoda</taxon>
        <taxon>Insecta</taxon>
        <taxon>Pterygota</taxon>
        <taxon>Neoptera</taxon>
        <taxon>Endopterygota</taxon>
        <taxon>Lepidoptera</taxon>
        <taxon>Glossata</taxon>
        <taxon>Ditrysia</taxon>
        <taxon>Papilionoidea</taxon>
        <taxon>Nymphalidae</taxon>
        <taxon>Nymphalinae</taxon>
        <taxon>Euphydryas</taxon>
    </lineage>
</organism>
<dbReference type="GO" id="GO:0005615">
    <property type="term" value="C:extracellular space"/>
    <property type="evidence" value="ECO:0007669"/>
    <property type="project" value="TreeGrafter"/>
</dbReference>
<comment type="caution">
    <text evidence="2">The sequence shown here is derived from an EMBL/GenBank/DDBJ whole genome shotgun (WGS) entry which is preliminary data.</text>
</comment>